<dbReference type="PANTHER" id="PTHR33055:SF13">
    <property type="entry name" value="TRANSPOSASE"/>
    <property type="match status" value="1"/>
</dbReference>
<dbReference type="AlphaFoldDB" id="A0A3N0DHY1"/>
<evidence type="ECO:0000313" key="5">
    <source>
        <dbReference type="Proteomes" id="UP000267469"/>
    </source>
</evidence>
<feature type="domain" description="Transposase IS116/IS110/IS902 C-terminal" evidence="3">
    <location>
        <begin position="228"/>
        <end position="309"/>
    </location>
</feature>
<reference evidence="4 5" key="1">
    <citation type="submission" date="2018-10" db="EMBL/GenBank/DDBJ databases">
        <title>Sinomicrobium pectinilyticum sp. nov., a pectinase-producing bacterium isolated from alkaline and saline soil, and emended description of the genus Sinomicrobium.</title>
        <authorList>
            <person name="Cheng B."/>
            <person name="Li C."/>
            <person name="Lai Q."/>
            <person name="Du M."/>
            <person name="Shao Z."/>
            <person name="Xu P."/>
            <person name="Yang C."/>
        </authorList>
    </citation>
    <scope>NUCLEOTIDE SEQUENCE [LARGE SCALE GENOMIC DNA]</scope>
    <source>
        <strain evidence="4 5">5DNS001</strain>
    </source>
</reference>
<dbReference type="RefSeq" id="WP_123218086.1">
    <property type="nucleotide sequence ID" value="NZ_RJTM01000168.1"/>
</dbReference>
<dbReference type="Pfam" id="PF01548">
    <property type="entry name" value="DEDD_Tnp_IS110"/>
    <property type="match status" value="1"/>
</dbReference>
<dbReference type="NCBIfam" id="NF033542">
    <property type="entry name" value="transpos_IS110"/>
    <property type="match status" value="1"/>
</dbReference>
<organism evidence="4 5">
    <name type="scientific">Sinomicrobium pectinilyticum</name>
    <dbReference type="NCBI Taxonomy" id="1084421"/>
    <lineage>
        <taxon>Bacteria</taxon>
        <taxon>Pseudomonadati</taxon>
        <taxon>Bacteroidota</taxon>
        <taxon>Flavobacteriia</taxon>
        <taxon>Flavobacteriales</taxon>
        <taxon>Flavobacteriaceae</taxon>
        <taxon>Sinomicrobium</taxon>
    </lineage>
</organism>
<dbReference type="EMBL" id="RJTM01000168">
    <property type="protein sequence ID" value="RNL75288.1"/>
    <property type="molecule type" value="Genomic_DNA"/>
</dbReference>
<proteinExistence type="predicted"/>
<evidence type="ECO:0000313" key="4">
    <source>
        <dbReference type="EMBL" id="RNL75288.1"/>
    </source>
</evidence>
<dbReference type="GO" id="GO:0003677">
    <property type="term" value="F:DNA binding"/>
    <property type="evidence" value="ECO:0007669"/>
    <property type="project" value="InterPro"/>
</dbReference>
<evidence type="ECO:0000256" key="1">
    <source>
        <dbReference type="SAM" id="Coils"/>
    </source>
</evidence>
<dbReference type="OrthoDB" id="964423at2"/>
<dbReference type="Proteomes" id="UP000267469">
    <property type="component" value="Unassembled WGS sequence"/>
</dbReference>
<feature type="coiled-coil region" evidence="1">
    <location>
        <begin position="194"/>
        <end position="221"/>
    </location>
</feature>
<dbReference type="PANTHER" id="PTHR33055">
    <property type="entry name" value="TRANSPOSASE FOR INSERTION SEQUENCE ELEMENT IS1111A"/>
    <property type="match status" value="1"/>
</dbReference>
<evidence type="ECO:0000259" key="2">
    <source>
        <dbReference type="Pfam" id="PF01548"/>
    </source>
</evidence>
<dbReference type="GO" id="GO:0004803">
    <property type="term" value="F:transposase activity"/>
    <property type="evidence" value="ECO:0007669"/>
    <property type="project" value="InterPro"/>
</dbReference>
<sequence length="349" mass="40705">MKTLQFTEKTAYQGESIYVGIDVHKKNWGICILGDYLERKVYSQPPQPEVLVNYLHTHFPGASYYSAYEAGFNGFWIDRELQRYGINNVVVNPSDIPTTDKNDKRDARKIAKGLRHGNLRRIYVPHQYILEDRLLLRGRQKLLADIKRCKCRIKSQLHFFGIKIPEALDKPYWSRSFRHWLQTKLFEGSAQVLLTAQLEELESIERQKKNIEKQIIALAKGKYNQFVSLLRSIPGIGILAAMTLITELVNMEVLRRQIRCIAFWGLVPNVYVSGETEIVRGMTERHNAFLKPILIQAAWRAAKLDPSLMLTYNQLCRRMKPNKAIIRIAKKLSNRIRYVWKNQISYQNL</sequence>
<comment type="caution">
    <text evidence="4">The sequence shown here is derived from an EMBL/GenBank/DDBJ whole genome shotgun (WGS) entry which is preliminary data.</text>
</comment>
<accession>A0A3N0DHY1</accession>
<dbReference type="InterPro" id="IPR002525">
    <property type="entry name" value="Transp_IS110-like_N"/>
</dbReference>
<keyword evidence="1" id="KW-0175">Coiled coil</keyword>
<protein>
    <submittedName>
        <fullName evidence="4">IS110 family transposase</fullName>
    </submittedName>
</protein>
<feature type="domain" description="Transposase IS110-like N-terminal" evidence="2">
    <location>
        <begin position="19"/>
        <end position="158"/>
    </location>
</feature>
<dbReference type="InterPro" id="IPR047650">
    <property type="entry name" value="Transpos_IS110"/>
</dbReference>
<dbReference type="InterPro" id="IPR003346">
    <property type="entry name" value="Transposase_20"/>
</dbReference>
<evidence type="ECO:0000259" key="3">
    <source>
        <dbReference type="Pfam" id="PF02371"/>
    </source>
</evidence>
<dbReference type="Pfam" id="PF02371">
    <property type="entry name" value="Transposase_20"/>
    <property type="match status" value="1"/>
</dbReference>
<keyword evidence="5" id="KW-1185">Reference proteome</keyword>
<name>A0A3N0DHY1_SINP1</name>
<gene>
    <name evidence="4" type="ORF">ED312_21515</name>
</gene>
<dbReference type="GO" id="GO:0006313">
    <property type="term" value="P:DNA transposition"/>
    <property type="evidence" value="ECO:0007669"/>
    <property type="project" value="InterPro"/>
</dbReference>